<dbReference type="EMBL" id="JPGK01000008">
    <property type="protein sequence ID" value="KGA93169.1"/>
    <property type="molecule type" value="Genomic_DNA"/>
</dbReference>
<dbReference type="PATRIC" id="fig|178606.4.peg.2118"/>
<reference evidence="2 3" key="1">
    <citation type="submission" date="2014-06" db="EMBL/GenBank/DDBJ databases">
        <title>Draft genome sequence of iron oxidizing acidophile Leptospirillum ferriphilum DSM14647.</title>
        <authorList>
            <person name="Cardenas J.P."/>
            <person name="Lazcano M."/>
            <person name="Ossandon F.J."/>
            <person name="Corbett M."/>
            <person name="Holmes D.S."/>
            <person name="Watkin E."/>
        </authorList>
    </citation>
    <scope>NUCLEOTIDE SEQUENCE [LARGE SCALE GENOMIC DNA]</scope>
    <source>
        <strain evidence="2 3">DSM 14647</strain>
    </source>
</reference>
<comment type="caution">
    <text evidence="2">The sequence shown here is derived from an EMBL/GenBank/DDBJ whole genome shotgun (WGS) entry which is preliminary data.</text>
</comment>
<gene>
    <name evidence="2" type="ORF">LptCag_1864</name>
</gene>
<proteinExistence type="predicted"/>
<evidence type="ECO:0000313" key="3">
    <source>
        <dbReference type="Proteomes" id="UP000029452"/>
    </source>
</evidence>
<feature type="region of interest" description="Disordered" evidence="1">
    <location>
        <begin position="63"/>
        <end position="93"/>
    </location>
</feature>
<protein>
    <submittedName>
        <fullName evidence="2">Uncharacterized protein</fullName>
    </submittedName>
</protein>
<name>A0A094X3L4_9BACT</name>
<organism evidence="2 3">
    <name type="scientific">Leptospirillum ferriphilum</name>
    <dbReference type="NCBI Taxonomy" id="178606"/>
    <lineage>
        <taxon>Bacteria</taxon>
        <taxon>Pseudomonadati</taxon>
        <taxon>Nitrospirota</taxon>
        <taxon>Nitrospiria</taxon>
        <taxon>Nitrospirales</taxon>
        <taxon>Nitrospiraceae</taxon>
        <taxon>Leptospirillum</taxon>
    </lineage>
</organism>
<evidence type="ECO:0000256" key="1">
    <source>
        <dbReference type="SAM" id="MobiDB-lite"/>
    </source>
</evidence>
<evidence type="ECO:0000313" key="2">
    <source>
        <dbReference type="EMBL" id="KGA93169.1"/>
    </source>
</evidence>
<dbReference type="Proteomes" id="UP000029452">
    <property type="component" value="Unassembled WGS sequence"/>
</dbReference>
<accession>A0A094X3L4</accession>
<dbReference type="AlphaFoldDB" id="A0A094X3L4"/>
<sequence>MSGEKEVSGGRKSHVSVSSVKLKIFASYVPWGGRRRKGRRSPSLTWFFLGLVGYGKRDPRKAEERCKKVVQGVSRKPTHRVPNKTVRGRVFPG</sequence>